<sequence>MYEFKIHNLTEEIPYTTADKKQNNQMSNTTSRMTTLIRVLDEHTTAVRTQLNKLVTLPSEGQGIQKRFSVAGWMLMKCCGVATEDQFQQLYQENNRAAIYLHNFNNTLSNDHKAMADMVSNANNLTQDLNTVLDQSKQALTNMFLEQSTNEDIENIMIQHILSLYRSQEKTAQIIRINTATTACQNKRIPATIVSAEMLKADLLKLQEKVNKEGWELSISPQDIGKYFTVDIVSCMITTDKIMVRIKIPVRHAKKIWRSFDIKTIPMGDYKSTCTTQIPSTRIVTSINEDKFGWMTDDQACKPEHNSLCHIPRDIHLKPLRNISKSLDITCTGDTTTVLTHLEEDTFAITCTTQNDPSSR</sequence>
<dbReference type="AlphaFoldDB" id="A0A8D8RT40"/>
<evidence type="ECO:0000313" key="1">
    <source>
        <dbReference type="EMBL" id="CAG6654434.1"/>
    </source>
</evidence>
<dbReference type="EMBL" id="HBUF01177730">
    <property type="protein sequence ID" value="CAG6654434.1"/>
    <property type="molecule type" value="Transcribed_RNA"/>
</dbReference>
<dbReference type="EMBL" id="HBUF01177727">
    <property type="protein sequence ID" value="CAG6654429.1"/>
    <property type="molecule type" value="Transcribed_RNA"/>
</dbReference>
<reference evidence="1" key="1">
    <citation type="submission" date="2021-05" db="EMBL/GenBank/DDBJ databases">
        <authorList>
            <person name="Alioto T."/>
            <person name="Alioto T."/>
            <person name="Gomez Garrido J."/>
        </authorList>
    </citation>
    <scope>NUCLEOTIDE SEQUENCE</scope>
</reference>
<name>A0A8D8RT40_9HEMI</name>
<organism evidence="1">
    <name type="scientific">Cacopsylla melanoneura</name>
    <dbReference type="NCBI Taxonomy" id="428564"/>
    <lineage>
        <taxon>Eukaryota</taxon>
        <taxon>Metazoa</taxon>
        <taxon>Ecdysozoa</taxon>
        <taxon>Arthropoda</taxon>
        <taxon>Hexapoda</taxon>
        <taxon>Insecta</taxon>
        <taxon>Pterygota</taxon>
        <taxon>Neoptera</taxon>
        <taxon>Paraneoptera</taxon>
        <taxon>Hemiptera</taxon>
        <taxon>Sternorrhyncha</taxon>
        <taxon>Psylloidea</taxon>
        <taxon>Psyllidae</taxon>
        <taxon>Psyllinae</taxon>
        <taxon>Cacopsylla</taxon>
    </lineage>
</organism>
<accession>A0A8D8RT40</accession>
<protein>
    <submittedName>
        <fullName evidence="1">Uncharacterized protein</fullName>
    </submittedName>
</protein>
<proteinExistence type="predicted"/>